<dbReference type="Proteomes" id="UP000605992">
    <property type="component" value="Unassembled WGS sequence"/>
</dbReference>
<keyword evidence="2" id="KW-0378">Hydrolase</keyword>
<sequence length="180" mass="19852">MADVTTAFLRAALPREPTPGQVNAFVKTYLAEWSAPVRHHAGIDVLLKGLSSEFRLAVVSNTHSPTMVPEQLAAMGVLDSMDAVVLSVDVGRRKPHADIYQEALHQLAVSAQDVWFIGDSYEADYVGPRRMGMEALLIDPQGRTSVPLHHRLDTVFDLPHRLSPTLPDLLSRDTQLPPRT</sequence>
<dbReference type="InterPro" id="IPR051400">
    <property type="entry name" value="HAD-like_hydrolase"/>
</dbReference>
<dbReference type="Gene3D" id="3.40.50.1000">
    <property type="entry name" value="HAD superfamily/HAD-like"/>
    <property type="match status" value="1"/>
</dbReference>
<comment type="cofactor">
    <cofactor evidence="1">
        <name>Mg(2+)</name>
        <dbReference type="ChEBI" id="CHEBI:18420"/>
    </cofactor>
</comment>
<dbReference type="EMBL" id="BOOR01000066">
    <property type="protein sequence ID" value="GII58525.1"/>
    <property type="molecule type" value="Genomic_DNA"/>
</dbReference>
<dbReference type="SUPFAM" id="SSF56784">
    <property type="entry name" value="HAD-like"/>
    <property type="match status" value="1"/>
</dbReference>
<gene>
    <name evidence="4" type="ORF">Pth03_69140</name>
</gene>
<evidence type="ECO:0000313" key="5">
    <source>
        <dbReference type="Proteomes" id="UP000605992"/>
    </source>
</evidence>
<dbReference type="RefSeq" id="WP_203948620.1">
    <property type="nucleotide sequence ID" value="NZ_BOOR01000066.1"/>
</dbReference>
<dbReference type="InterPro" id="IPR041492">
    <property type="entry name" value="HAD_2"/>
</dbReference>
<dbReference type="NCBIfam" id="TIGR01549">
    <property type="entry name" value="HAD-SF-IA-v1"/>
    <property type="match status" value="1"/>
</dbReference>
<dbReference type="Pfam" id="PF13419">
    <property type="entry name" value="HAD_2"/>
    <property type="match status" value="1"/>
</dbReference>
<dbReference type="GO" id="GO:0016787">
    <property type="term" value="F:hydrolase activity"/>
    <property type="evidence" value="ECO:0007669"/>
    <property type="project" value="UniProtKB-KW"/>
</dbReference>
<dbReference type="GO" id="GO:0044281">
    <property type="term" value="P:small molecule metabolic process"/>
    <property type="evidence" value="ECO:0007669"/>
    <property type="project" value="UniProtKB-ARBA"/>
</dbReference>
<keyword evidence="3" id="KW-0460">Magnesium</keyword>
<dbReference type="PANTHER" id="PTHR46470">
    <property type="entry name" value="N-ACYLNEURAMINATE-9-PHOSPHATASE"/>
    <property type="match status" value="1"/>
</dbReference>
<evidence type="ECO:0008006" key="6">
    <source>
        <dbReference type="Google" id="ProtNLM"/>
    </source>
</evidence>
<keyword evidence="5" id="KW-1185">Reference proteome</keyword>
<dbReference type="InterPro" id="IPR006439">
    <property type="entry name" value="HAD-SF_hydro_IA"/>
</dbReference>
<proteinExistence type="predicted"/>
<name>A0A8J3Y0I2_9ACTN</name>
<dbReference type="InterPro" id="IPR023214">
    <property type="entry name" value="HAD_sf"/>
</dbReference>
<evidence type="ECO:0000256" key="3">
    <source>
        <dbReference type="ARBA" id="ARBA00022842"/>
    </source>
</evidence>
<comment type="caution">
    <text evidence="4">The sequence shown here is derived from an EMBL/GenBank/DDBJ whole genome shotgun (WGS) entry which is preliminary data.</text>
</comment>
<evidence type="ECO:0000313" key="4">
    <source>
        <dbReference type="EMBL" id="GII58525.1"/>
    </source>
</evidence>
<organism evidence="4 5">
    <name type="scientific">Planotetraspora thailandica</name>
    <dbReference type="NCBI Taxonomy" id="487172"/>
    <lineage>
        <taxon>Bacteria</taxon>
        <taxon>Bacillati</taxon>
        <taxon>Actinomycetota</taxon>
        <taxon>Actinomycetes</taxon>
        <taxon>Streptosporangiales</taxon>
        <taxon>Streptosporangiaceae</taxon>
        <taxon>Planotetraspora</taxon>
    </lineage>
</organism>
<dbReference type="InterPro" id="IPR036412">
    <property type="entry name" value="HAD-like_sf"/>
</dbReference>
<protein>
    <recommendedName>
        <fullName evidence="6">Haloacid dehalogenase</fullName>
    </recommendedName>
</protein>
<dbReference type="AlphaFoldDB" id="A0A8J3Y0I2"/>
<accession>A0A8J3Y0I2</accession>
<evidence type="ECO:0000256" key="1">
    <source>
        <dbReference type="ARBA" id="ARBA00001946"/>
    </source>
</evidence>
<reference evidence="4" key="1">
    <citation type="submission" date="2021-01" db="EMBL/GenBank/DDBJ databases">
        <title>Whole genome shotgun sequence of Planotetraspora thailandica NBRC 104271.</title>
        <authorList>
            <person name="Komaki H."/>
            <person name="Tamura T."/>
        </authorList>
    </citation>
    <scope>NUCLEOTIDE SEQUENCE</scope>
    <source>
        <strain evidence="4">NBRC 104271</strain>
    </source>
</reference>
<evidence type="ECO:0000256" key="2">
    <source>
        <dbReference type="ARBA" id="ARBA00022801"/>
    </source>
</evidence>